<dbReference type="InterPro" id="IPR006342">
    <property type="entry name" value="FkbM_mtfrase"/>
</dbReference>
<accession>A0A5C6CYV0</accession>
<reference evidence="2 3" key="1">
    <citation type="submission" date="2019-02" db="EMBL/GenBank/DDBJ databases">
        <title>Deep-cultivation of Planctomycetes and their phenomic and genomic characterization uncovers novel biology.</title>
        <authorList>
            <person name="Wiegand S."/>
            <person name="Jogler M."/>
            <person name="Boedeker C."/>
            <person name="Pinto D."/>
            <person name="Vollmers J."/>
            <person name="Rivas-Marin E."/>
            <person name="Kohn T."/>
            <person name="Peeters S.H."/>
            <person name="Heuer A."/>
            <person name="Rast P."/>
            <person name="Oberbeckmann S."/>
            <person name="Bunk B."/>
            <person name="Jeske O."/>
            <person name="Meyerdierks A."/>
            <person name="Storesund J.E."/>
            <person name="Kallscheuer N."/>
            <person name="Luecker S."/>
            <person name="Lage O.M."/>
            <person name="Pohl T."/>
            <person name="Merkel B.J."/>
            <person name="Hornburger P."/>
            <person name="Mueller R.-W."/>
            <person name="Bruemmer F."/>
            <person name="Labrenz M."/>
            <person name="Spormann A.M."/>
            <person name="Op Den Camp H."/>
            <person name="Overmann J."/>
            <person name="Amann R."/>
            <person name="Jetten M.S.M."/>
            <person name="Mascher T."/>
            <person name="Medema M.H."/>
            <person name="Devos D.P."/>
            <person name="Kaster A.-K."/>
            <person name="Ovreas L."/>
            <person name="Rohde M."/>
            <person name="Galperin M.Y."/>
            <person name="Jogler C."/>
        </authorList>
    </citation>
    <scope>NUCLEOTIDE SEQUENCE [LARGE SCALE GENOMIC DNA]</scope>
    <source>
        <strain evidence="2 3">Pla144</strain>
    </source>
</reference>
<gene>
    <name evidence="2" type="ORF">Pla144_14630</name>
</gene>
<keyword evidence="3" id="KW-1185">Reference proteome</keyword>
<dbReference type="AlphaFoldDB" id="A0A5C6CYV0"/>
<dbReference type="SUPFAM" id="SSF53335">
    <property type="entry name" value="S-adenosyl-L-methionine-dependent methyltransferases"/>
    <property type="match status" value="1"/>
</dbReference>
<proteinExistence type="predicted"/>
<dbReference type="NCBIfam" id="TIGR01444">
    <property type="entry name" value="fkbM_fam"/>
    <property type="match status" value="1"/>
</dbReference>
<dbReference type="EMBL" id="SJPS01000002">
    <property type="protein sequence ID" value="TWU28176.1"/>
    <property type="molecule type" value="Genomic_DNA"/>
</dbReference>
<dbReference type="Proteomes" id="UP000318437">
    <property type="component" value="Unassembled WGS sequence"/>
</dbReference>
<evidence type="ECO:0000259" key="1">
    <source>
        <dbReference type="Pfam" id="PF05050"/>
    </source>
</evidence>
<evidence type="ECO:0000313" key="3">
    <source>
        <dbReference type="Proteomes" id="UP000318437"/>
    </source>
</evidence>
<name>A0A5C6CYV0_9BACT</name>
<feature type="domain" description="Methyltransferase FkbM" evidence="1">
    <location>
        <begin position="88"/>
        <end position="206"/>
    </location>
</feature>
<comment type="caution">
    <text evidence="2">The sequence shown here is derived from an EMBL/GenBank/DDBJ whole genome shotgun (WGS) entry which is preliminary data.</text>
</comment>
<organism evidence="2 3">
    <name type="scientific">Bythopirellula polymerisocia</name>
    <dbReference type="NCBI Taxonomy" id="2528003"/>
    <lineage>
        <taxon>Bacteria</taxon>
        <taxon>Pseudomonadati</taxon>
        <taxon>Planctomycetota</taxon>
        <taxon>Planctomycetia</taxon>
        <taxon>Pirellulales</taxon>
        <taxon>Lacipirellulaceae</taxon>
        <taxon>Bythopirellula</taxon>
    </lineage>
</organism>
<evidence type="ECO:0000313" key="2">
    <source>
        <dbReference type="EMBL" id="TWU28176.1"/>
    </source>
</evidence>
<dbReference type="OrthoDB" id="276857at2"/>
<dbReference type="Gene3D" id="3.40.50.150">
    <property type="entry name" value="Vaccinia Virus protein VP39"/>
    <property type="match status" value="1"/>
</dbReference>
<dbReference type="InterPro" id="IPR029063">
    <property type="entry name" value="SAM-dependent_MTases_sf"/>
</dbReference>
<protein>
    <recommendedName>
        <fullName evidence="1">Methyltransferase FkbM domain-containing protein</fullName>
    </recommendedName>
</protein>
<dbReference type="Pfam" id="PF05050">
    <property type="entry name" value="Methyltransf_21"/>
    <property type="match status" value="1"/>
</dbReference>
<sequence length="242" mass="27462">MSNFFIRSAIWMRYQSRKIFRPRTVTNRGLRIFLGDHASSTYARSIYRDSHEAEEREIVLRNLADDDTVLECGAGLGLVTILCCRKIGSDRVHTLEANPALESVLRKNFALNHVSPDLQIKLVALEEGEEDFYVDEKFVTSSRFGSDEDVGRQQQKVPAVSLQKLLDSIRPTFLIMDIEGAEVDLADSSLNLSTVRKLCIEMHPQIVGNEAITRVVARLVEQGFTWQLRESKQDVLFFSRAA</sequence>